<keyword evidence="2" id="KW-1185">Reference proteome</keyword>
<comment type="caution">
    <text evidence="1">The sequence shown here is derived from an EMBL/GenBank/DDBJ whole genome shotgun (WGS) entry which is preliminary data.</text>
</comment>
<evidence type="ECO:0000313" key="2">
    <source>
        <dbReference type="Proteomes" id="UP000663866"/>
    </source>
</evidence>
<sequence>VNEGVCKTTNFLETPAPHHVPTTDMNLCQSVGTLAGSLTDQNLIAYGQ</sequence>
<dbReference type="Proteomes" id="UP000663866">
    <property type="component" value="Unassembled WGS sequence"/>
</dbReference>
<dbReference type="EMBL" id="CAJOBG010035003">
    <property type="protein sequence ID" value="CAF4368869.1"/>
    <property type="molecule type" value="Genomic_DNA"/>
</dbReference>
<proteinExistence type="predicted"/>
<organism evidence="1 2">
    <name type="scientific">Rotaria magnacalcarata</name>
    <dbReference type="NCBI Taxonomy" id="392030"/>
    <lineage>
        <taxon>Eukaryota</taxon>
        <taxon>Metazoa</taxon>
        <taxon>Spiralia</taxon>
        <taxon>Gnathifera</taxon>
        <taxon>Rotifera</taxon>
        <taxon>Eurotatoria</taxon>
        <taxon>Bdelloidea</taxon>
        <taxon>Philodinida</taxon>
        <taxon>Philodinidae</taxon>
        <taxon>Rotaria</taxon>
    </lineage>
</organism>
<reference evidence="1" key="1">
    <citation type="submission" date="2021-02" db="EMBL/GenBank/DDBJ databases">
        <authorList>
            <person name="Nowell W R."/>
        </authorList>
    </citation>
    <scope>NUCLEOTIDE SEQUENCE</scope>
</reference>
<gene>
    <name evidence="1" type="ORF">OVN521_LOCUS33404</name>
</gene>
<dbReference type="AlphaFoldDB" id="A0A820M7H2"/>
<protein>
    <submittedName>
        <fullName evidence="1">Uncharacterized protein</fullName>
    </submittedName>
</protein>
<accession>A0A820M7H2</accession>
<evidence type="ECO:0000313" key="1">
    <source>
        <dbReference type="EMBL" id="CAF4368869.1"/>
    </source>
</evidence>
<feature type="non-terminal residue" evidence="1">
    <location>
        <position position="1"/>
    </location>
</feature>
<name>A0A820M7H2_9BILA</name>